<feature type="compositionally biased region" description="Low complexity" evidence="1">
    <location>
        <begin position="242"/>
        <end position="261"/>
    </location>
</feature>
<proteinExistence type="predicted"/>
<keyword evidence="4" id="KW-1185">Reference proteome</keyword>
<feature type="compositionally biased region" description="Basic and acidic residues" evidence="1">
    <location>
        <begin position="862"/>
        <end position="877"/>
    </location>
</feature>
<feature type="chain" id="PRO_5006015201" description="Enterotoxin" evidence="2">
    <location>
        <begin position="20"/>
        <end position="1197"/>
    </location>
</feature>
<evidence type="ECO:0000313" key="3">
    <source>
        <dbReference type="EMBL" id="CEH16146.1"/>
    </source>
</evidence>
<evidence type="ECO:0000256" key="1">
    <source>
        <dbReference type="SAM" id="MobiDB-lite"/>
    </source>
</evidence>
<organism evidence="3 4">
    <name type="scientific">Ceraceosorus bombacis</name>
    <dbReference type="NCBI Taxonomy" id="401625"/>
    <lineage>
        <taxon>Eukaryota</taxon>
        <taxon>Fungi</taxon>
        <taxon>Dikarya</taxon>
        <taxon>Basidiomycota</taxon>
        <taxon>Ustilaginomycotina</taxon>
        <taxon>Exobasidiomycetes</taxon>
        <taxon>Ceraceosorales</taxon>
        <taxon>Ceraceosoraceae</taxon>
        <taxon>Ceraceosorus</taxon>
    </lineage>
</organism>
<feature type="region of interest" description="Disordered" evidence="1">
    <location>
        <begin position="800"/>
        <end position="944"/>
    </location>
</feature>
<evidence type="ECO:0008006" key="5">
    <source>
        <dbReference type="Google" id="ProtNLM"/>
    </source>
</evidence>
<dbReference type="Proteomes" id="UP000054845">
    <property type="component" value="Unassembled WGS sequence"/>
</dbReference>
<feature type="compositionally biased region" description="Basic and acidic residues" evidence="1">
    <location>
        <begin position="630"/>
        <end position="639"/>
    </location>
</feature>
<feature type="compositionally biased region" description="Basic residues" evidence="1">
    <location>
        <begin position="224"/>
        <end position="241"/>
    </location>
</feature>
<feature type="region of interest" description="Disordered" evidence="1">
    <location>
        <begin position="602"/>
        <end position="644"/>
    </location>
</feature>
<keyword evidence="2" id="KW-0732">Signal</keyword>
<feature type="compositionally biased region" description="Basic and acidic residues" evidence="1">
    <location>
        <begin position="930"/>
        <end position="944"/>
    </location>
</feature>
<feature type="region of interest" description="Disordered" evidence="1">
    <location>
        <begin position="1070"/>
        <end position="1197"/>
    </location>
</feature>
<dbReference type="OrthoDB" id="10440761at2759"/>
<feature type="compositionally biased region" description="Polar residues" evidence="1">
    <location>
        <begin position="201"/>
        <end position="222"/>
    </location>
</feature>
<name>A0A0N7LAB8_9BASI</name>
<feature type="compositionally biased region" description="Low complexity" evidence="1">
    <location>
        <begin position="885"/>
        <end position="916"/>
    </location>
</feature>
<feature type="signal peptide" evidence="2">
    <location>
        <begin position="1"/>
        <end position="19"/>
    </location>
</feature>
<evidence type="ECO:0000256" key="2">
    <source>
        <dbReference type="SAM" id="SignalP"/>
    </source>
</evidence>
<feature type="region of interest" description="Disordered" evidence="1">
    <location>
        <begin position="141"/>
        <end position="288"/>
    </location>
</feature>
<dbReference type="AlphaFoldDB" id="A0A0N7LAB8"/>
<feature type="compositionally biased region" description="Polar residues" evidence="1">
    <location>
        <begin position="1092"/>
        <end position="1118"/>
    </location>
</feature>
<sequence length="1197" mass="131063">MLGTAFLALLAGASAYARAAAVSSVSYSLRERYLDAEGIERPVKVLFSDMRALAPDHKAAIDHSVQEFHKVHQKDMAQFTVKAGFRQWKDQPVHYAVGYAYDRHAKALPPLWRAEVSHVSEGRQKARDLYLVPMQRGASMATRKNVTRKSGNPEELLIGTGNISPDWQVVPEHERQPQSIKPGGFTPKVGADQHPALLSSVDRSAQASSRPAKWKTSSSSGIRSIRKQLHERRINQRRASRTRAQASTSHAASTTQTPTSSDEAQGAGPYVASGSSRIERRSPMATTTNTATLDKRLAPRNIAQVIIEPSASAAAHASSSAAASESKKVQVLFHAAKPGPDTGGNLARGHLLAHDHATPLYRRAGSEAPLKALTHAAGAGPSIEGLTQHQTSSHVLEMDLPHRRHKLIVVIPSVIKDPVTREALARSAAAHAGAHEPNMHQFTVYRGFREDVKDSGEWYAVGRAFDTNTRRLQSHWVFPRKKGEHHSYAIPLAEGVKFQPWQSSGRNALVTGTGKIPSHFTPVPEKNRPPMELLQGRVEPYIAQLRHGHAHPAIVARLSGEGMKRSGRIAMTRSIAKTSKKLKPIRKELALRRKALFRKGPRLPVDSHRGETLARATPEGSVSGGTSYGEGREDARSPARLEQGAAEALHKRSIAVSLAAPRAMLISTPNERVLGQSSLTSGLDNIQEAAAIEKRQPIEVKYPASLAGEEHGLHRSQLLNAIAHYRETGLSEMASAEVVRGFEAEPHRVGKVIRARIKAFDAQGKTIINPKADAQPDTHIIYLSSGSRLVDQYGRVWLGRNPHPMEERVGDVPTGRPKMAGSSRRAPSDLHHSNLANPGATEAGTAERWRKAEDAQAGISDSRTERDTARRWRKDWDAGVGSSGSGTTAQSLGASSWRGRSSAPSPSARSDASSWRRPSEASPSSQLPKSRSDASSWRKDDQPRRLERRLEAVKSLLWDWGPVAEDKYHYHRNTIAHAVHDLTKTQPILETAKRAQVVRTWHQPAPTGKHPVQSLQAHLRFEDARGRVINPYGARNKGNHPVRVFLDNGKKFTAEDGKVWIGRSATPTVQTHETFAKEGWTNRQPSKEASVDGNSQQAGESQTSTPSSTSGLESTTKSMRYRPPSLRSTAATDADAASLTKPTASKRRHNFRPQHPWSSRGMGRADAVDSWRTDDLIPSKAEDAEGLSSSKSKDRWR</sequence>
<accession>A0A0N7LAB8</accession>
<feature type="compositionally biased region" description="Basic and acidic residues" evidence="1">
    <location>
        <begin position="1166"/>
        <end position="1183"/>
    </location>
</feature>
<protein>
    <recommendedName>
        <fullName evidence="5">Enterotoxin</fullName>
    </recommendedName>
</protein>
<feature type="compositionally biased region" description="Basic and acidic residues" evidence="1">
    <location>
        <begin position="845"/>
        <end position="854"/>
    </location>
</feature>
<reference evidence="3 4" key="1">
    <citation type="submission" date="2014-09" db="EMBL/GenBank/DDBJ databases">
        <authorList>
            <person name="Magalhaes I.L.F."/>
            <person name="Oliveira U."/>
            <person name="Santos F.R."/>
            <person name="Vidigal T.H.D.A."/>
            <person name="Brescovit A.D."/>
            <person name="Santos A.J."/>
        </authorList>
    </citation>
    <scope>NUCLEOTIDE SEQUENCE [LARGE SCALE GENOMIC DNA]</scope>
</reference>
<feature type="compositionally biased region" description="Low complexity" evidence="1">
    <location>
        <begin position="1128"/>
        <end position="1138"/>
    </location>
</feature>
<dbReference type="EMBL" id="CCYA01000278">
    <property type="protein sequence ID" value="CEH16146.1"/>
    <property type="molecule type" value="Genomic_DNA"/>
</dbReference>
<evidence type="ECO:0000313" key="4">
    <source>
        <dbReference type="Proteomes" id="UP000054845"/>
    </source>
</evidence>